<name>A0A6B3NEA8_9CYAN</name>
<reference evidence="4" key="1">
    <citation type="submission" date="2019-11" db="EMBL/GenBank/DDBJ databases">
        <title>Genomic insights into an expanded diversity of filamentous marine cyanobacteria reveals the extraordinary biosynthetic potential of Moorea and Okeania.</title>
        <authorList>
            <person name="Ferreira Leao T."/>
            <person name="Wang M."/>
            <person name="Moss N."/>
            <person name="Da Silva R."/>
            <person name="Sanders J."/>
            <person name="Nurk S."/>
            <person name="Gurevich A."/>
            <person name="Humphrey G."/>
            <person name="Reher R."/>
            <person name="Zhu Q."/>
            <person name="Belda-Ferre P."/>
            <person name="Glukhov E."/>
            <person name="Rex R."/>
            <person name="Dorrestein P.C."/>
            <person name="Knight R."/>
            <person name="Pevzner P."/>
            <person name="Gerwick W.H."/>
            <person name="Gerwick L."/>
        </authorList>
    </citation>
    <scope>NUCLEOTIDE SEQUENCE</scope>
    <source>
        <strain evidence="4">SIO1C4</strain>
    </source>
</reference>
<evidence type="ECO:0000256" key="1">
    <source>
        <dbReference type="SAM" id="MobiDB-lite"/>
    </source>
</evidence>
<protein>
    <submittedName>
        <fullName evidence="4">Spore germination protein</fullName>
    </submittedName>
</protein>
<gene>
    <name evidence="4" type="ORF">F6J89_28500</name>
</gene>
<evidence type="ECO:0000259" key="3">
    <source>
        <dbReference type="SMART" id="SM00909"/>
    </source>
</evidence>
<sequence length="215" mass="22968">MQDQQQARRLPLGVIAGISTVIVVAGGGGAWWAWNSLQSSQVPPEPSQTEPIPTTPQSPQTKQPEVVEPSTGEKVQVFWLNDVNNQIVLAPSSVTLRAQPDDEPSKIIEGAFNSLLAGPADGSMTTTIPTGTKLRSISVEPDGVHVDLSEEFTTGGGTVSMMGRIAQVVYTASHVDPSAKVWIEVEGEPLKVLGGEGLELEQPMTRESFKKDFPL</sequence>
<evidence type="ECO:0000313" key="4">
    <source>
        <dbReference type="EMBL" id="NER31449.1"/>
    </source>
</evidence>
<feature type="transmembrane region" description="Helical" evidence="2">
    <location>
        <begin position="12"/>
        <end position="34"/>
    </location>
</feature>
<dbReference type="EMBL" id="JAAHFQ010000823">
    <property type="protein sequence ID" value="NER31449.1"/>
    <property type="molecule type" value="Genomic_DNA"/>
</dbReference>
<evidence type="ECO:0000256" key="2">
    <source>
        <dbReference type="SAM" id="Phobius"/>
    </source>
</evidence>
<organism evidence="4">
    <name type="scientific">Symploca sp. SIO1C4</name>
    <dbReference type="NCBI Taxonomy" id="2607765"/>
    <lineage>
        <taxon>Bacteria</taxon>
        <taxon>Bacillati</taxon>
        <taxon>Cyanobacteriota</taxon>
        <taxon>Cyanophyceae</taxon>
        <taxon>Coleofasciculales</taxon>
        <taxon>Coleofasciculaceae</taxon>
        <taxon>Symploca</taxon>
    </lineage>
</organism>
<dbReference type="InterPro" id="IPR019606">
    <property type="entry name" value="GerMN"/>
</dbReference>
<dbReference type="SMART" id="SM00909">
    <property type="entry name" value="Germane"/>
    <property type="match status" value="1"/>
</dbReference>
<keyword evidence="2" id="KW-1133">Transmembrane helix</keyword>
<keyword evidence="2" id="KW-0472">Membrane</keyword>
<proteinExistence type="predicted"/>
<comment type="caution">
    <text evidence="4">The sequence shown here is derived from an EMBL/GenBank/DDBJ whole genome shotgun (WGS) entry which is preliminary data.</text>
</comment>
<feature type="compositionally biased region" description="Low complexity" evidence="1">
    <location>
        <begin position="47"/>
        <end position="64"/>
    </location>
</feature>
<feature type="region of interest" description="Disordered" evidence="1">
    <location>
        <begin position="39"/>
        <end position="67"/>
    </location>
</feature>
<dbReference type="AlphaFoldDB" id="A0A6B3NEA8"/>
<feature type="domain" description="GerMN" evidence="3">
    <location>
        <begin position="108"/>
        <end position="194"/>
    </location>
</feature>
<dbReference type="Pfam" id="PF10646">
    <property type="entry name" value="Germane"/>
    <property type="match status" value="1"/>
</dbReference>
<accession>A0A6B3NEA8</accession>
<keyword evidence="2" id="KW-0812">Transmembrane</keyword>